<protein>
    <submittedName>
        <fullName evidence="2">Uncharacterized protein</fullName>
    </submittedName>
</protein>
<proteinExistence type="predicted"/>
<accession>A0A2N9L6N1</accession>
<keyword evidence="1" id="KW-0812">Transmembrane</keyword>
<keyword evidence="1" id="KW-1133">Transmembrane helix</keyword>
<feature type="transmembrane region" description="Helical" evidence="1">
    <location>
        <begin position="62"/>
        <end position="83"/>
    </location>
</feature>
<dbReference type="AlphaFoldDB" id="A0A2N9L6N1"/>
<dbReference type="Proteomes" id="UP000239735">
    <property type="component" value="Unassembled WGS sequence"/>
</dbReference>
<organism evidence="2 3">
    <name type="scientific">Candidatus Sulfuritelmatomonas gaucii</name>
    <dbReference type="NCBI Taxonomy" id="2043161"/>
    <lineage>
        <taxon>Bacteria</taxon>
        <taxon>Pseudomonadati</taxon>
        <taxon>Acidobacteriota</taxon>
        <taxon>Terriglobia</taxon>
        <taxon>Terriglobales</taxon>
        <taxon>Acidobacteriaceae</taxon>
        <taxon>Candidatus Sulfuritelmatomonas</taxon>
    </lineage>
</organism>
<reference evidence="3" key="1">
    <citation type="submission" date="2018-02" db="EMBL/GenBank/DDBJ databases">
        <authorList>
            <person name="Hausmann B."/>
        </authorList>
    </citation>
    <scope>NUCLEOTIDE SEQUENCE [LARGE SCALE GENOMIC DNA]</scope>
    <source>
        <strain evidence="3">Peat soil MAG SbA5</strain>
    </source>
</reference>
<name>A0A2N9L6N1_9BACT</name>
<evidence type="ECO:0000256" key="1">
    <source>
        <dbReference type="SAM" id="Phobius"/>
    </source>
</evidence>
<sequence length="93" mass="10198">MRSPMQIWRHLLGVALCFALFLAGRLMVEDCRKWAGALTRHAVSSGRVSKIFLYSGKFFETVAVIAGFVESVAVMVLASGWLIEMVTAFGASE</sequence>
<evidence type="ECO:0000313" key="3">
    <source>
        <dbReference type="Proteomes" id="UP000239735"/>
    </source>
</evidence>
<gene>
    <name evidence="2" type="ORF">SBA5_170031</name>
</gene>
<evidence type="ECO:0000313" key="2">
    <source>
        <dbReference type="EMBL" id="SPE18783.1"/>
    </source>
</evidence>
<keyword evidence="1" id="KW-0472">Membrane</keyword>
<dbReference type="EMBL" id="OKRB01000072">
    <property type="protein sequence ID" value="SPE18783.1"/>
    <property type="molecule type" value="Genomic_DNA"/>
</dbReference>